<dbReference type="CDD" id="cd07984">
    <property type="entry name" value="LPLAT_LABLAT-like"/>
    <property type="match status" value="1"/>
</dbReference>
<dbReference type="GO" id="GO:0009247">
    <property type="term" value="P:glycolipid biosynthetic process"/>
    <property type="evidence" value="ECO:0007669"/>
    <property type="project" value="UniProtKB-ARBA"/>
</dbReference>
<evidence type="ECO:0000313" key="8">
    <source>
        <dbReference type="EMBL" id="EAZ81317.2"/>
    </source>
</evidence>
<dbReference type="eggNOG" id="COG1560">
    <property type="taxonomic scope" value="Bacteria"/>
</dbReference>
<keyword evidence="2" id="KW-1003">Cell membrane</keyword>
<dbReference type="Proteomes" id="UP000003919">
    <property type="component" value="Unassembled WGS sequence"/>
</dbReference>
<dbReference type="InterPro" id="IPR004960">
    <property type="entry name" value="LipA_acyltrans"/>
</dbReference>
<evidence type="ECO:0000256" key="1">
    <source>
        <dbReference type="ARBA" id="ARBA00004533"/>
    </source>
</evidence>
<feature type="transmembrane region" description="Helical" evidence="7">
    <location>
        <begin position="20"/>
        <end position="41"/>
    </location>
</feature>
<comment type="caution">
    <text evidence="8">The sequence shown here is derived from an EMBL/GenBank/DDBJ whole genome shotgun (WGS) entry which is preliminary data.</text>
</comment>
<keyword evidence="9" id="KW-1185">Reference proteome</keyword>
<dbReference type="PANTHER" id="PTHR30606">
    <property type="entry name" value="LIPID A BIOSYNTHESIS LAUROYL ACYLTRANSFERASE"/>
    <property type="match status" value="1"/>
</dbReference>
<organism evidence="8 9">
    <name type="scientific">Algoriphagus machipongonensis</name>
    <dbReference type="NCBI Taxonomy" id="388413"/>
    <lineage>
        <taxon>Bacteria</taxon>
        <taxon>Pseudomonadati</taxon>
        <taxon>Bacteroidota</taxon>
        <taxon>Cytophagia</taxon>
        <taxon>Cytophagales</taxon>
        <taxon>Cyclobacteriaceae</taxon>
        <taxon>Algoriphagus</taxon>
    </lineage>
</organism>
<protein>
    <submittedName>
        <fullName evidence="8">Lauroyl/myristoyl acyltransferase</fullName>
    </submittedName>
</protein>
<evidence type="ECO:0000313" key="9">
    <source>
        <dbReference type="Proteomes" id="UP000003919"/>
    </source>
</evidence>
<reference evidence="8 9" key="1">
    <citation type="journal article" date="2011" name="J. Bacteriol.">
        <title>Complete genome sequence of Algoriphagus sp. PR1, bacterial prey of a colony-forming choanoflagellate.</title>
        <authorList>
            <person name="Alegado R.A."/>
            <person name="Ferriera S."/>
            <person name="Nusbaum C."/>
            <person name="Young S.K."/>
            <person name="Zeng Q."/>
            <person name="Imamovic A."/>
            <person name="Fairclough S.R."/>
            <person name="King N."/>
        </authorList>
    </citation>
    <scope>NUCLEOTIDE SEQUENCE [LARGE SCALE GENOMIC DNA]</scope>
    <source>
        <strain evidence="8 9">PR1</strain>
    </source>
</reference>
<keyword evidence="7" id="KW-1133">Transmembrane helix</keyword>
<comment type="subcellular location">
    <subcellularLocation>
        <location evidence="1">Cell inner membrane</location>
    </subcellularLocation>
</comment>
<evidence type="ECO:0000256" key="2">
    <source>
        <dbReference type="ARBA" id="ARBA00022475"/>
    </source>
</evidence>
<dbReference type="AlphaFoldDB" id="A3HXJ4"/>
<name>A3HXJ4_9BACT</name>
<dbReference type="STRING" id="388413.ALPR1_19813"/>
<keyword evidence="5 7" id="KW-0472">Membrane</keyword>
<keyword evidence="7" id="KW-0812">Transmembrane</keyword>
<keyword evidence="4" id="KW-0808">Transferase</keyword>
<dbReference type="PANTHER" id="PTHR30606:SF10">
    <property type="entry name" value="PHOSPHATIDYLINOSITOL MANNOSIDE ACYLTRANSFERASE"/>
    <property type="match status" value="1"/>
</dbReference>
<evidence type="ECO:0000256" key="7">
    <source>
        <dbReference type="SAM" id="Phobius"/>
    </source>
</evidence>
<accession>A3HXJ4</accession>
<sequence length="289" mass="34628">MAFRPNPPLHCMFFFKLLSRLPLFVLYWITDLLYLVARYVIRYRKKVIDENLYYAFPELSEVERKKIRNRFYRNFTDTFAETIKILTISEEEFRRRFIIVNQEGLDAPVKQGVSSLMVTGHIFNWEMGVVGTNLYSEVPIETVYLKVNNPFFNNLIKEIRTRFGGYVTEKKEFRRAMLTLGRDPRIVLLGSDQRPPASENRYKRNFLNRPAVFFEGAEVLSKKMNLHVHYGKLKKVKRGYYHYEFIPLAQPPYDSHEPHSITDTFCKMLEDNIREQPDMYLWSHKRWKI</sequence>
<proteinExistence type="predicted"/>
<evidence type="ECO:0000256" key="5">
    <source>
        <dbReference type="ARBA" id="ARBA00023136"/>
    </source>
</evidence>
<keyword evidence="3" id="KW-0997">Cell inner membrane</keyword>
<evidence type="ECO:0000256" key="4">
    <source>
        <dbReference type="ARBA" id="ARBA00022679"/>
    </source>
</evidence>
<evidence type="ECO:0000256" key="3">
    <source>
        <dbReference type="ARBA" id="ARBA00022519"/>
    </source>
</evidence>
<dbReference type="HOGENOM" id="CLU_049421_4_1_10"/>
<dbReference type="GO" id="GO:0005886">
    <property type="term" value="C:plasma membrane"/>
    <property type="evidence" value="ECO:0007669"/>
    <property type="project" value="UniProtKB-SubCell"/>
</dbReference>
<dbReference type="GO" id="GO:0016746">
    <property type="term" value="F:acyltransferase activity"/>
    <property type="evidence" value="ECO:0007669"/>
    <property type="project" value="UniProtKB-KW"/>
</dbReference>
<gene>
    <name evidence="8" type="ORF">ALPR1_19813</name>
</gene>
<dbReference type="Pfam" id="PF03279">
    <property type="entry name" value="Lip_A_acyltrans"/>
    <property type="match status" value="1"/>
</dbReference>
<evidence type="ECO:0000256" key="6">
    <source>
        <dbReference type="ARBA" id="ARBA00023315"/>
    </source>
</evidence>
<dbReference type="EMBL" id="AAXU02000001">
    <property type="protein sequence ID" value="EAZ81317.2"/>
    <property type="molecule type" value="Genomic_DNA"/>
</dbReference>
<keyword evidence="6 8" id="KW-0012">Acyltransferase</keyword>